<dbReference type="AlphaFoldDB" id="A0A9P7KFM6"/>
<feature type="compositionally biased region" description="Gly residues" evidence="1">
    <location>
        <begin position="46"/>
        <end position="65"/>
    </location>
</feature>
<feature type="region of interest" description="Disordered" evidence="1">
    <location>
        <begin position="35"/>
        <end position="106"/>
    </location>
</feature>
<reference evidence="2" key="2">
    <citation type="submission" date="2021-10" db="EMBL/GenBank/DDBJ databases">
        <title>Phylogenomics reveals ancestral predisposition of the termite-cultivated fungus Termitomyces towards a domesticated lifestyle.</title>
        <authorList>
            <person name="Auxier B."/>
            <person name="Grum-Grzhimaylo A."/>
            <person name="Cardenas M.E."/>
            <person name="Lodge J.D."/>
            <person name="Laessoe T."/>
            <person name="Pedersen O."/>
            <person name="Smith M.E."/>
            <person name="Kuyper T.W."/>
            <person name="Franco-Molano E.A."/>
            <person name="Baroni T.J."/>
            <person name="Aanen D.K."/>
        </authorList>
    </citation>
    <scope>NUCLEOTIDE SEQUENCE</scope>
    <source>
        <strain evidence="2">AP01</strain>
        <tissue evidence="2">Mycelium</tissue>
    </source>
</reference>
<proteinExistence type="predicted"/>
<name>A0A9P7KFM6_9AGAR</name>
<reference evidence="2" key="1">
    <citation type="submission" date="2020-07" db="EMBL/GenBank/DDBJ databases">
        <authorList>
            <person name="Nieuwenhuis M."/>
            <person name="Van De Peppel L.J.J."/>
        </authorList>
    </citation>
    <scope>NUCLEOTIDE SEQUENCE</scope>
    <source>
        <strain evidence="2">AP01</strain>
        <tissue evidence="2">Mycelium</tissue>
    </source>
</reference>
<sequence>MSYGNTDNSDSYNTGSTGFSACTFLFCGGGTGTGAGDSSWDESGAQSGGQYGQSGQSGGAGGMGGQQQKPGIGDKMRGGMEKAAGKMTKNPDLVERGQERSRGSSEGTYHPILCDVAHGRPASRLPVLVLRVLKFVWPIEVVDPNYDMLIKAGAGGG</sequence>
<evidence type="ECO:0000313" key="2">
    <source>
        <dbReference type="EMBL" id="KAG5646021.1"/>
    </source>
</evidence>
<evidence type="ECO:0000256" key="1">
    <source>
        <dbReference type="SAM" id="MobiDB-lite"/>
    </source>
</evidence>
<feature type="compositionally biased region" description="Basic and acidic residues" evidence="1">
    <location>
        <begin position="72"/>
        <end position="84"/>
    </location>
</feature>
<accession>A0A9P7KFM6</accession>
<feature type="compositionally biased region" description="Basic and acidic residues" evidence="1">
    <location>
        <begin position="92"/>
        <end position="103"/>
    </location>
</feature>
<organism evidence="2 3">
    <name type="scientific">Asterophora parasitica</name>
    <dbReference type="NCBI Taxonomy" id="117018"/>
    <lineage>
        <taxon>Eukaryota</taxon>
        <taxon>Fungi</taxon>
        <taxon>Dikarya</taxon>
        <taxon>Basidiomycota</taxon>
        <taxon>Agaricomycotina</taxon>
        <taxon>Agaricomycetes</taxon>
        <taxon>Agaricomycetidae</taxon>
        <taxon>Agaricales</taxon>
        <taxon>Tricholomatineae</taxon>
        <taxon>Lyophyllaceae</taxon>
        <taxon>Asterophora</taxon>
    </lineage>
</organism>
<dbReference type="OrthoDB" id="3170343at2759"/>
<evidence type="ECO:0000313" key="3">
    <source>
        <dbReference type="Proteomes" id="UP000775547"/>
    </source>
</evidence>
<protein>
    <submittedName>
        <fullName evidence="2">Uncharacterized protein</fullName>
    </submittedName>
</protein>
<comment type="caution">
    <text evidence="2">The sequence shown here is derived from an EMBL/GenBank/DDBJ whole genome shotgun (WGS) entry which is preliminary data.</text>
</comment>
<keyword evidence="3" id="KW-1185">Reference proteome</keyword>
<dbReference type="EMBL" id="JABCKV010000028">
    <property type="protein sequence ID" value="KAG5646021.1"/>
    <property type="molecule type" value="Genomic_DNA"/>
</dbReference>
<dbReference type="Proteomes" id="UP000775547">
    <property type="component" value="Unassembled WGS sequence"/>
</dbReference>
<gene>
    <name evidence="2" type="ORF">DXG03_004623</name>
</gene>